<dbReference type="InterPro" id="IPR027443">
    <property type="entry name" value="IPNS-like_sf"/>
</dbReference>
<dbReference type="SUPFAM" id="SSF51197">
    <property type="entry name" value="Clavaminate synthase-like"/>
    <property type="match status" value="1"/>
</dbReference>
<dbReference type="Proteomes" id="UP001519535">
    <property type="component" value="Unassembled WGS sequence"/>
</dbReference>
<keyword evidence="3" id="KW-0479">Metal-binding</keyword>
<proteinExistence type="inferred from homology"/>
<gene>
    <name evidence="5" type="ORF">KIH27_09050</name>
</gene>
<evidence type="ECO:0000256" key="3">
    <source>
        <dbReference type="RuleBase" id="RU003682"/>
    </source>
</evidence>
<evidence type="ECO:0000313" key="5">
    <source>
        <dbReference type="EMBL" id="MBS9533732.1"/>
    </source>
</evidence>
<comment type="similarity">
    <text evidence="3">Belongs to the iron/ascorbate-dependent oxidoreductase family.</text>
</comment>
<dbReference type="Pfam" id="PF03171">
    <property type="entry name" value="2OG-FeII_Oxy"/>
    <property type="match status" value="1"/>
</dbReference>
<comment type="caution">
    <text evidence="5">The sequence shown here is derived from an EMBL/GenBank/DDBJ whole genome shotgun (WGS) entry which is preliminary data.</text>
</comment>
<dbReference type="InterPro" id="IPR050231">
    <property type="entry name" value="Iron_ascorbate_oxido_reductase"/>
</dbReference>
<dbReference type="Gene3D" id="2.60.120.330">
    <property type="entry name" value="B-lactam Antibiotic, Isopenicillin N Synthase, Chain"/>
    <property type="match status" value="1"/>
</dbReference>
<dbReference type="PRINTS" id="PR00682">
    <property type="entry name" value="IPNSYNTHASE"/>
</dbReference>
<accession>A0ABS5RHG5</accession>
<keyword evidence="3" id="KW-0560">Oxidoreductase</keyword>
<dbReference type="PANTHER" id="PTHR47990">
    <property type="entry name" value="2-OXOGLUTARATE (2OG) AND FE(II)-DEPENDENT OXYGENASE SUPERFAMILY PROTEIN-RELATED"/>
    <property type="match status" value="1"/>
</dbReference>
<keyword evidence="3" id="KW-0408">Iron</keyword>
<dbReference type="RefSeq" id="WP_214092613.1">
    <property type="nucleotide sequence ID" value="NZ_JAHCLR010000014.1"/>
</dbReference>
<feature type="domain" description="Fe2OG dioxygenase" evidence="4">
    <location>
        <begin position="162"/>
        <end position="266"/>
    </location>
</feature>
<dbReference type="InterPro" id="IPR026992">
    <property type="entry name" value="DIOX_N"/>
</dbReference>
<dbReference type="InterPro" id="IPR044861">
    <property type="entry name" value="IPNS-like_FE2OG_OXY"/>
</dbReference>
<dbReference type="Pfam" id="PF14226">
    <property type="entry name" value="DIOX_N"/>
    <property type="match status" value="1"/>
</dbReference>
<comment type="pathway">
    <text evidence="1">Antibiotic biosynthesis.</text>
</comment>
<evidence type="ECO:0000259" key="4">
    <source>
        <dbReference type="PROSITE" id="PS51471"/>
    </source>
</evidence>
<dbReference type="PROSITE" id="PS51471">
    <property type="entry name" value="FE2OG_OXY"/>
    <property type="match status" value="1"/>
</dbReference>
<reference evidence="5 6" key="1">
    <citation type="submission" date="2021-05" db="EMBL/GenBank/DDBJ databases">
        <title>Mycobacterium acidophilum sp. nov., an extremely acid-tolerant member of the genus Mycobacterium.</title>
        <authorList>
            <person name="Xia J."/>
        </authorList>
    </citation>
    <scope>NUCLEOTIDE SEQUENCE [LARGE SCALE GENOMIC DNA]</scope>
    <source>
        <strain evidence="5 6">M1</strain>
    </source>
</reference>
<name>A0ABS5RHG5_9MYCO</name>
<keyword evidence="6" id="KW-1185">Reference proteome</keyword>
<evidence type="ECO:0000256" key="2">
    <source>
        <dbReference type="ARBA" id="ARBA00023194"/>
    </source>
</evidence>
<evidence type="ECO:0000256" key="1">
    <source>
        <dbReference type="ARBA" id="ARBA00004792"/>
    </source>
</evidence>
<dbReference type="EMBL" id="JAHCLR010000014">
    <property type="protein sequence ID" value="MBS9533732.1"/>
    <property type="molecule type" value="Genomic_DNA"/>
</dbReference>
<dbReference type="InterPro" id="IPR005123">
    <property type="entry name" value="Oxoglu/Fe-dep_dioxygenase_dom"/>
</dbReference>
<protein>
    <submittedName>
        <fullName evidence="5">Isopenicillin N synthase family oxygenase</fullName>
    </submittedName>
</protein>
<evidence type="ECO:0000313" key="6">
    <source>
        <dbReference type="Proteomes" id="UP001519535"/>
    </source>
</evidence>
<keyword evidence="2" id="KW-0045">Antibiotic biosynthesis</keyword>
<organism evidence="5 6">
    <name type="scientific">Mycolicibacter acidiphilus</name>
    <dbReference type="NCBI Taxonomy" id="2835306"/>
    <lineage>
        <taxon>Bacteria</taxon>
        <taxon>Bacillati</taxon>
        <taxon>Actinomycetota</taxon>
        <taxon>Actinomycetes</taxon>
        <taxon>Mycobacteriales</taxon>
        <taxon>Mycobacteriaceae</taxon>
        <taxon>Mycolicibacter</taxon>
    </lineage>
</organism>
<sequence>MLPVVNFDRLDSTDERLRLREITHTAGFFYLVGHGIAPELTSALHGVAREFFALPTEDKLAIGLDRSPHFRGYSQVGGELTNGEVDWREQIDFGPESDAVPGATGAQWLRGPNQWPRALPALAGLIGEFHDEMDRVARELLRRWAESLGSPPDIFDAAFGAEPASLMKLIHYPPRPAGSADDQGVGAHKDPGVLTLLCLEPDSGGLQVQSLDGQWLDAPPMADAFTVNIGELLEVSTRGYLRATPHRVLTPTGGESRVSIPYFFGPALDGVVPTLELPPDLAARTRPISHDASNQLHSTYGANMWKAKRRAHPDVFARWHDAEPDPQRSA</sequence>